<proteinExistence type="inferred from homology"/>
<reference evidence="2 3" key="1">
    <citation type="submission" date="2018-11" db="EMBL/GenBank/DDBJ databases">
        <title>Pseudaminobacter arsenicus sp. nov., an arsenic-resistant bacterium isolated from arsenic-rich aquifers.</title>
        <authorList>
            <person name="Mu Y."/>
        </authorList>
    </citation>
    <scope>NUCLEOTIDE SEQUENCE [LARGE SCALE GENOMIC DNA]</scope>
    <source>
        <strain evidence="2 3">CB3</strain>
    </source>
</reference>
<dbReference type="OrthoDB" id="9791723at2"/>
<accession>A0A432V7F9</accession>
<dbReference type="EMBL" id="RKST01000007">
    <property type="protein sequence ID" value="RUM98104.1"/>
    <property type="molecule type" value="Genomic_DNA"/>
</dbReference>
<dbReference type="InterPro" id="IPR015942">
    <property type="entry name" value="Asp/Glu/hydantoin_racemase"/>
</dbReference>
<evidence type="ECO:0000313" key="3">
    <source>
        <dbReference type="Proteomes" id="UP000281647"/>
    </source>
</evidence>
<sequence>MDIAVINPNSSAAMTARIAQSISRYKAPATHLRVLRVETAPISIQGHFDEAACLPGLLDAVTQQERLGVDGIVVACFDDPGVGACREIATGPVIGICEAAVVFAKTVAANFSIVTTLPRSVPIVEELVVKYGAERQCRQVRAADIPVISLEEDPDRARKAVRSEIEKAIAQDRCEAIILGCAGMSDLAEELTRTCGRPVIDGCVAGLKMIEGIVGAGIVTSKAGAFDYPIGRELVGSGAGRGCVPA</sequence>
<organism evidence="2 3">
    <name type="scientific">Borborobacter arsenicus</name>
    <dbReference type="NCBI Taxonomy" id="1851146"/>
    <lineage>
        <taxon>Bacteria</taxon>
        <taxon>Pseudomonadati</taxon>
        <taxon>Pseudomonadota</taxon>
        <taxon>Alphaproteobacteria</taxon>
        <taxon>Hyphomicrobiales</taxon>
        <taxon>Phyllobacteriaceae</taxon>
        <taxon>Borborobacter</taxon>
    </lineage>
</organism>
<protein>
    <submittedName>
        <fullName evidence="2">Aspartate/glutamate racemase family protein</fullName>
    </submittedName>
</protein>
<dbReference type="AlphaFoldDB" id="A0A432V7F9"/>
<comment type="similarity">
    <text evidence="1">Belongs to the HyuE racemase family.</text>
</comment>
<keyword evidence="3" id="KW-1185">Reference proteome</keyword>
<evidence type="ECO:0000313" key="2">
    <source>
        <dbReference type="EMBL" id="RUM98104.1"/>
    </source>
</evidence>
<dbReference type="Proteomes" id="UP000281647">
    <property type="component" value="Unassembled WGS sequence"/>
</dbReference>
<dbReference type="PANTHER" id="PTHR28047">
    <property type="entry name" value="PROTEIN DCG1"/>
    <property type="match status" value="1"/>
</dbReference>
<dbReference type="RefSeq" id="WP_128626484.1">
    <property type="nucleotide sequence ID" value="NZ_RKST01000007.1"/>
</dbReference>
<dbReference type="PANTHER" id="PTHR28047:SF5">
    <property type="entry name" value="PROTEIN DCG1"/>
    <property type="match status" value="1"/>
</dbReference>
<evidence type="ECO:0000256" key="1">
    <source>
        <dbReference type="ARBA" id="ARBA00038414"/>
    </source>
</evidence>
<dbReference type="InterPro" id="IPR052186">
    <property type="entry name" value="Hydantoin_racemase-like"/>
</dbReference>
<name>A0A432V7F9_9HYPH</name>
<dbReference type="Gene3D" id="3.40.50.12500">
    <property type="match status" value="1"/>
</dbReference>
<comment type="caution">
    <text evidence="2">The sequence shown here is derived from an EMBL/GenBank/DDBJ whole genome shotgun (WGS) entry which is preliminary data.</text>
</comment>
<dbReference type="Pfam" id="PF01177">
    <property type="entry name" value="Asp_Glu_race"/>
    <property type="match status" value="1"/>
</dbReference>
<dbReference type="InterPro" id="IPR053714">
    <property type="entry name" value="Iso_Racemase_Enz_sf"/>
</dbReference>
<dbReference type="GO" id="GO:0047661">
    <property type="term" value="F:amino-acid racemase activity"/>
    <property type="evidence" value="ECO:0007669"/>
    <property type="project" value="InterPro"/>
</dbReference>
<gene>
    <name evidence="2" type="ORF">EET67_08270</name>
</gene>